<protein>
    <recommendedName>
        <fullName evidence="3">DUF1993 domain-containing protein</fullName>
    </recommendedName>
</protein>
<dbReference type="Pfam" id="PF09351">
    <property type="entry name" value="DUF1993"/>
    <property type="match status" value="1"/>
</dbReference>
<name>Q7U680_PARMW</name>
<evidence type="ECO:0000313" key="1">
    <source>
        <dbReference type="EMBL" id="CAE07974.1"/>
    </source>
</evidence>
<gene>
    <name evidence="1" type="ordered locus">SYNW1459</name>
</gene>
<evidence type="ECO:0000313" key="2">
    <source>
        <dbReference type="Proteomes" id="UP000001422"/>
    </source>
</evidence>
<sequence length="175" mass="19441">MSRSFHAALVPPLVKNLSNLSHLLKRAEVHAKESGFPIEVLLTSRLYPDMFDCTRQVQIATDISRRGVARLAGCEAPVMDDNETNVEQLLERISSSISFMESIDPVDLDGAERRQIRLPIPASMGGGERVFEGEDFLRSFVLPNAYFHVSTAFGILRHNGVPIGKFDYLLGEEAP</sequence>
<dbReference type="EMBL" id="BX569693">
    <property type="protein sequence ID" value="CAE07974.1"/>
    <property type="molecule type" value="Genomic_DNA"/>
</dbReference>
<dbReference type="HOGENOM" id="CLU_090929_1_0_3"/>
<dbReference type="Proteomes" id="UP000001422">
    <property type="component" value="Chromosome"/>
</dbReference>
<reference evidence="1 2" key="1">
    <citation type="journal article" date="2003" name="Nature">
        <title>The genome of a motile marine Synechococcus.</title>
        <authorList>
            <person name="Palenik B."/>
            <person name="Brahamsha B."/>
            <person name="Larimer F."/>
            <person name="Land M."/>
            <person name="Hauser L."/>
            <person name="Chain P."/>
            <person name="Lamerdin J."/>
            <person name="Regala W."/>
            <person name="Allen E.A."/>
            <person name="McCarren J."/>
            <person name="Paulsen I."/>
            <person name="Dufresne A."/>
            <person name="Partensky F."/>
            <person name="Webb E."/>
            <person name="Waterbury J."/>
        </authorList>
    </citation>
    <scope>NUCLEOTIDE SEQUENCE [LARGE SCALE GENOMIC DNA]</scope>
    <source>
        <strain evidence="1 2">WH8102</strain>
    </source>
</reference>
<evidence type="ECO:0008006" key="3">
    <source>
        <dbReference type="Google" id="ProtNLM"/>
    </source>
</evidence>
<dbReference type="InterPro" id="IPR018531">
    <property type="entry name" value="DUF1993"/>
</dbReference>
<dbReference type="eggNOG" id="COG3812">
    <property type="taxonomic scope" value="Bacteria"/>
</dbReference>
<organism evidence="1 2">
    <name type="scientific">Parasynechococcus marenigrum (strain WH8102)</name>
    <dbReference type="NCBI Taxonomy" id="84588"/>
    <lineage>
        <taxon>Bacteria</taxon>
        <taxon>Bacillati</taxon>
        <taxon>Cyanobacteriota</taxon>
        <taxon>Cyanophyceae</taxon>
        <taxon>Synechococcales</taxon>
        <taxon>Prochlorococcaceae</taxon>
        <taxon>Parasynechococcus</taxon>
        <taxon>Parasynechococcus marenigrum</taxon>
    </lineage>
</organism>
<dbReference type="KEGG" id="syw:SYNW1459"/>
<dbReference type="Gene3D" id="1.20.120.450">
    <property type="entry name" value="dinb family like domain"/>
    <property type="match status" value="1"/>
</dbReference>
<dbReference type="AlphaFoldDB" id="Q7U680"/>
<keyword evidence="2" id="KW-1185">Reference proteome</keyword>
<dbReference type="InterPro" id="IPR034660">
    <property type="entry name" value="DinB/YfiT-like"/>
</dbReference>
<dbReference type="PANTHER" id="PTHR36922">
    <property type="entry name" value="BLL2446 PROTEIN"/>
    <property type="match status" value="1"/>
</dbReference>
<dbReference type="STRING" id="84588.SYNW1459"/>
<accession>Q7U680</accession>
<dbReference type="PANTHER" id="PTHR36922:SF1">
    <property type="entry name" value="DUF1993 DOMAIN-CONTAINING PROTEIN"/>
    <property type="match status" value="1"/>
</dbReference>
<dbReference type="SUPFAM" id="SSF109854">
    <property type="entry name" value="DinB/YfiT-like putative metalloenzymes"/>
    <property type="match status" value="1"/>
</dbReference>
<proteinExistence type="predicted"/>